<evidence type="ECO:0000256" key="4">
    <source>
        <dbReference type="ARBA" id="ARBA00023172"/>
    </source>
</evidence>
<dbReference type="InterPro" id="IPR027786">
    <property type="entry name" value="Nse4/EID"/>
</dbReference>
<evidence type="ECO:0000259" key="9">
    <source>
        <dbReference type="Pfam" id="PF08743"/>
    </source>
</evidence>
<dbReference type="GO" id="GO:0006281">
    <property type="term" value="P:DNA repair"/>
    <property type="evidence" value="ECO:0007669"/>
    <property type="project" value="UniProtKB-UniRule"/>
</dbReference>
<dbReference type="InterPro" id="IPR029225">
    <property type="entry name" value="Nse4_Nse3-bd"/>
</dbReference>
<dbReference type="OrthoDB" id="361242at2759"/>
<feature type="compositionally biased region" description="Acidic residues" evidence="8">
    <location>
        <begin position="333"/>
        <end position="348"/>
    </location>
</feature>
<feature type="compositionally biased region" description="Acidic residues" evidence="8">
    <location>
        <begin position="362"/>
        <end position="377"/>
    </location>
</feature>
<keyword evidence="5 7" id="KW-0234">DNA repair</keyword>
<comment type="subunit">
    <text evidence="7">Component of the SMC5-SMC6 complex.</text>
</comment>
<keyword evidence="4 7" id="KW-0233">DNA recombination</keyword>
<reference evidence="11 12" key="1">
    <citation type="journal article" date="2009" name="Nature">
        <title>Evolution of pathogenicity and sexual reproduction in eight Candida genomes.</title>
        <authorList>
            <person name="Butler G."/>
            <person name="Rasmussen M.D."/>
            <person name="Lin M.F."/>
            <person name="Santos M.A."/>
            <person name="Sakthikumar S."/>
            <person name="Munro C.A."/>
            <person name="Rheinbay E."/>
            <person name="Grabherr M."/>
            <person name="Forche A."/>
            <person name="Reedy J.L."/>
            <person name="Agrafioti I."/>
            <person name="Arnaud M.B."/>
            <person name="Bates S."/>
            <person name="Brown A.J."/>
            <person name="Brunke S."/>
            <person name="Costanzo M.C."/>
            <person name="Fitzpatrick D.A."/>
            <person name="de Groot P.W."/>
            <person name="Harris D."/>
            <person name="Hoyer L.L."/>
            <person name="Hube B."/>
            <person name="Klis F.M."/>
            <person name="Kodira C."/>
            <person name="Lennard N."/>
            <person name="Logue M.E."/>
            <person name="Martin R."/>
            <person name="Neiman A.M."/>
            <person name="Nikolaou E."/>
            <person name="Quail M.A."/>
            <person name="Quinn J."/>
            <person name="Santos M.C."/>
            <person name="Schmitzberger F.F."/>
            <person name="Sherlock G."/>
            <person name="Shah P."/>
            <person name="Silverstein K.A."/>
            <person name="Skrzypek M.S."/>
            <person name="Soll D."/>
            <person name="Staggs R."/>
            <person name="Stansfield I."/>
            <person name="Stumpf M.P."/>
            <person name="Sudbery P.E."/>
            <person name="Srikantha T."/>
            <person name="Zeng Q."/>
            <person name="Berman J."/>
            <person name="Berriman M."/>
            <person name="Heitman J."/>
            <person name="Gow N.A."/>
            <person name="Lorenz M.C."/>
            <person name="Birren B.W."/>
            <person name="Kellis M."/>
            <person name="Cuomo C.A."/>
        </authorList>
    </citation>
    <scope>NUCLEOTIDE SEQUENCE [LARGE SCALE GENOMIC DNA]</scope>
    <source>
        <strain evidence="12">ATCC MYA-3404 / T1</strain>
    </source>
</reference>
<dbReference type="Pfam" id="PF08743">
    <property type="entry name" value="Nse4_C"/>
    <property type="match status" value="1"/>
</dbReference>
<protein>
    <recommendedName>
        <fullName evidence="7">Non-structural maintenance of chromosomes element 4</fullName>
    </recommendedName>
</protein>
<comment type="similarity">
    <text evidence="2 7">Belongs to the NSE4 family.</text>
</comment>
<keyword evidence="12" id="KW-1185">Reference proteome</keyword>
<dbReference type="EMBL" id="GG692395">
    <property type="protein sequence ID" value="EER35329.1"/>
    <property type="molecule type" value="Genomic_DNA"/>
</dbReference>
<evidence type="ECO:0000256" key="6">
    <source>
        <dbReference type="ARBA" id="ARBA00023242"/>
    </source>
</evidence>
<evidence type="ECO:0000313" key="11">
    <source>
        <dbReference type="EMBL" id="EER35329.1"/>
    </source>
</evidence>
<dbReference type="PANTHER" id="PTHR16140">
    <property type="entry name" value="NON-STRUCTURAL MAINTENANCE OF CHROMOSOMES ELEMENT 4"/>
    <property type="match status" value="1"/>
</dbReference>
<evidence type="ECO:0000256" key="3">
    <source>
        <dbReference type="ARBA" id="ARBA00022763"/>
    </source>
</evidence>
<dbReference type="KEGG" id="ctp:CTRG_00068"/>
<evidence type="ECO:0000256" key="5">
    <source>
        <dbReference type="ARBA" id="ARBA00023204"/>
    </source>
</evidence>
<dbReference type="eggNOG" id="KOG2866">
    <property type="taxonomic scope" value="Eukaryota"/>
</dbReference>
<comment type="subcellular location">
    <subcellularLocation>
        <location evidence="1 7">Nucleus</location>
    </subcellularLocation>
</comment>
<evidence type="ECO:0000256" key="1">
    <source>
        <dbReference type="ARBA" id="ARBA00004123"/>
    </source>
</evidence>
<dbReference type="AlphaFoldDB" id="C5M1X9"/>
<evidence type="ECO:0000313" key="12">
    <source>
        <dbReference type="Proteomes" id="UP000002037"/>
    </source>
</evidence>
<dbReference type="GeneID" id="8299960"/>
<dbReference type="HOGENOM" id="CLU_041037_5_1_1"/>
<accession>C5M1X9</accession>
<dbReference type="VEuPathDB" id="FungiDB:CTRG_00068"/>
<name>C5M1X9_CANTT</name>
<dbReference type="PANTHER" id="PTHR16140:SF0">
    <property type="entry name" value="NON-STRUCTURAL MAINTENANCE OF CHROMOSOMES ELEMENT 4"/>
    <property type="match status" value="1"/>
</dbReference>
<evidence type="ECO:0000256" key="8">
    <source>
        <dbReference type="SAM" id="MobiDB-lite"/>
    </source>
</evidence>
<comment type="function">
    <text evidence="7">Component of the SMC5-SMC6 complex, that promotes sister chromatid alignment after DNA damage and facilitates double-stranded DNA breaks (DSBs) repair via homologous recombination between sister chromatids.</text>
</comment>
<feature type="domain" description="Non-structural maintenance of chromosome element 4 C-terminal" evidence="9">
    <location>
        <begin position="237"/>
        <end position="325"/>
    </location>
</feature>
<dbReference type="InterPro" id="IPR014854">
    <property type="entry name" value="Nse4_C"/>
</dbReference>
<feature type="region of interest" description="Disordered" evidence="8">
    <location>
        <begin position="329"/>
        <end position="377"/>
    </location>
</feature>
<dbReference type="GO" id="GO:0005634">
    <property type="term" value="C:nucleus"/>
    <property type="evidence" value="ECO:0007669"/>
    <property type="project" value="UniProtKB-SubCell"/>
</dbReference>
<evidence type="ECO:0000256" key="7">
    <source>
        <dbReference type="RuleBase" id="RU365071"/>
    </source>
</evidence>
<feature type="domain" description="Nse4/EID protein Nse3/MAGE-binding" evidence="10">
    <location>
        <begin position="72"/>
        <end position="136"/>
    </location>
</feature>
<sequence length="377" mass="43702">MTMEETQRTKKFSKQEQIEDYEKLRQRIKNHFNDAMKGNGLAISVGYIDEISELYTRVQTQKVKDTKIHLEDSEVFKEVSDFAALSIRNHNFGDSGVSLDERGFLKCLKRYAVTDESLLTNDDVDLDNYQADDDEDDEDSVNDEHNFNKTNWLKLGILYHQVSKKPISVDFLNGPLKAEKRKIVRTRNIDDTKGKSSSTTARQVQASDISGNEEQNTANMVKMVYRTYIEKDDGEGVNLFKFFINPFSFGQSVENLFYTSFLIKDGRLKLYTDEHGIPCIERVTGQEIREAREEDHKMTTTHNIATFNYGAWRKYIELYDIRDAFLGHRNEPEDQMPPEDTIEDDENEVIPNSLKRKRTEDSDAESVTESITDIEFE</sequence>
<dbReference type="GO" id="GO:0030915">
    <property type="term" value="C:Smc5-Smc6 complex"/>
    <property type="evidence" value="ECO:0007669"/>
    <property type="project" value="UniProtKB-UniRule"/>
</dbReference>
<dbReference type="Proteomes" id="UP000002037">
    <property type="component" value="Unassembled WGS sequence"/>
</dbReference>
<gene>
    <name evidence="11" type="ORF">CTRG_00068</name>
</gene>
<evidence type="ECO:0000256" key="2">
    <source>
        <dbReference type="ARBA" id="ARBA00008997"/>
    </source>
</evidence>
<dbReference type="RefSeq" id="XP_002545287.1">
    <property type="nucleotide sequence ID" value="XM_002545241.1"/>
</dbReference>
<dbReference type="Pfam" id="PF15412">
    <property type="entry name" value="Nse4-Nse3_bdg"/>
    <property type="match status" value="1"/>
</dbReference>
<dbReference type="GO" id="GO:0006310">
    <property type="term" value="P:DNA recombination"/>
    <property type="evidence" value="ECO:0007669"/>
    <property type="project" value="UniProtKB-UniRule"/>
</dbReference>
<proteinExistence type="inferred from homology"/>
<organism evidence="11 12">
    <name type="scientific">Candida tropicalis (strain ATCC MYA-3404 / T1)</name>
    <name type="common">Yeast</name>
    <dbReference type="NCBI Taxonomy" id="294747"/>
    <lineage>
        <taxon>Eukaryota</taxon>
        <taxon>Fungi</taxon>
        <taxon>Dikarya</taxon>
        <taxon>Ascomycota</taxon>
        <taxon>Saccharomycotina</taxon>
        <taxon>Pichiomycetes</taxon>
        <taxon>Debaryomycetaceae</taxon>
        <taxon>Candida/Lodderomyces clade</taxon>
        <taxon>Candida</taxon>
    </lineage>
</organism>
<dbReference type="STRING" id="294747.C5M1X9"/>
<evidence type="ECO:0000259" key="10">
    <source>
        <dbReference type="Pfam" id="PF15412"/>
    </source>
</evidence>
<keyword evidence="6 7" id="KW-0539">Nucleus</keyword>
<keyword evidence="3 7" id="KW-0227">DNA damage</keyword>